<accession>A0A2H0TXM5</accession>
<dbReference type="InterPro" id="IPR027417">
    <property type="entry name" value="P-loop_NTPase"/>
</dbReference>
<name>A0A2H0TXM5_9BACT</name>
<dbReference type="EMBL" id="PFBU01000078">
    <property type="protein sequence ID" value="PIR77980.1"/>
    <property type="molecule type" value="Genomic_DNA"/>
</dbReference>
<evidence type="ECO:0000313" key="3">
    <source>
        <dbReference type="Proteomes" id="UP000230852"/>
    </source>
</evidence>
<organism evidence="2 3">
    <name type="scientific">Candidatus Magasanikbacteria bacterium CG10_big_fil_rev_8_21_14_0_10_36_16</name>
    <dbReference type="NCBI Taxonomy" id="1974645"/>
    <lineage>
        <taxon>Bacteria</taxon>
        <taxon>Candidatus Magasanikiibacteriota</taxon>
    </lineage>
</organism>
<dbReference type="CDD" id="cd02042">
    <property type="entry name" value="ParAB_family"/>
    <property type="match status" value="1"/>
</dbReference>
<proteinExistence type="predicted"/>
<sequence length="255" mass="28096">MSKIIAVVNQKGGVGKTTTAINVAAFLAEMGKFVLLVDLDPQGNATSGLGIDRDAVEYGIYEALAKQKRIHDIIYNTAHDGLRVAPATQNLAAASIELVDVENREFQLHDLLSEVSHAYDYIIIDCPPSLGLLTINGLVAAHELLIPVQAEYYALEGLGQLLKTIELVRTNIHPDLGILGAVLTMFDKRTKLSTEIMNELYKYFPNNIFRSVIPRTVRLAEAPSFGKSILHYEPNGKGAKSYERLAREIIEKHSN</sequence>
<dbReference type="PIRSF" id="PIRSF009320">
    <property type="entry name" value="Nuc_binding_HP_1000"/>
    <property type="match status" value="1"/>
</dbReference>
<dbReference type="PANTHER" id="PTHR13696">
    <property type="entry name" value="P-LOOP CONTAINING NUCLEOSIDE TRIPHOSPHATE HYDROLASE"/>
    <property type="match status" value="1"/>
</dbReference>
<dbReference type="InterPro" id="IPR025669">
    <property type="entry name" value="AAA_dom"/>
</dbReference>
<feature type="domain" description="AAA" evidence="1">
    <location>
        <begin position="2"/>
        <end position="177"/>
    </location>
</feature>
<dbReference type="FunFam" id="3.40.50.300:FF:000285">
    <property type="entry name" value="Sporulation initiation inhibitor Soj"/>
    <property type="match status" value="1"/>
</dbReference>
<dbReference type="Pfam" id="PF13614">
    <property type="entry name" value="AAA_31"/>
    <property type="match status" value="1"/>
</dbReference>
<dbReference type="Proteomes" id="UP000230852">
    <property type="component" value="Unassembled WGS sequence"/>
</dbReference>
<dbReference type="InterPro" id="IPR050678">
    <property type="entry name" value="DNA_Partitioning_ATPase"/>
</dbReference>
<comment type="caution">
    <text evidence="2">The sequence shown here is derived from an EMBL/GenBank/DDBJ whole genome shotgun (WGS) entry which is preliminary data.</text>
</comment>
<dbReference type="SUPFAM" id="SSF52540">
    <property type="entry name" value="P-loop containing nucleoside triphosphate hydrolases"/>
    <property type="match status" value="1"/>
</dbReference>
<dbReference type="PANTHER" id="PTHR13696:SF52">
    <property type="entry name" value="PARA FAMILY PROTEIN CT_582"/>
    <property type="match status" value="1"/>
</dbReference>
<reference evidence="3" key="1">
    <citation type="submission" date="2017-09" db="EMBL/GenBank/DDBJ databases">
        <title>Depth-based differentiation of microbial function through sediment-hosted aquifers and enrichment of novel symbionts in the deep terrestrial subsurface.</title>
        <authorList>
            <person name="Probst A.J."/>
            <person name="Ladd B."/>
            <person name="Jarett J.K."/>
            <person name="Geller-Mcgrath D.E."/>
            <person name="Sieber C.M.K."/>
            <person name="Emerson J.B."/>
            <person name="Anantharaman K."/>
            <person name="Thomas B.C."/>
            <person name="Malmstrom R."/>
            <person name="Stieglmeier M."/>
            <person name="Klingl A."/>
            <person name="Woyke T."/>
            <person name="Ryan C.M."/>
            <person name="Banfield J.F."/>
        </authorList>
    </citation>
    <scope>NUCLEOTIDE SEQUENCE [LARGE SCALE GENOMIC DNA]</scope>
</reference>
<gene>
    <name evidence="2" type="ORF">COU28_04185</name>
</gene>
<dbReference type="Gene3D" id="3.40.50.300">
    <property type="entry name" value="P-loop containing nucleotide triphosphate hydrolases"/>
    <property type="match status" value="1"/>
</dbReference>
<evidence type="ECO:0000313" key="2">
    <source>
        <dbReference type="EMBL" id="PIR77980.1"/>
    </source>
</evidence>
<protein>
    <submittedName>
        <fullName evidence="2">Chromosome partitioning protein ParA</fullName>
    </submittedName>
</protein>
<dbReference type="AlphaFoldDB" id="A0A2H0TXM5"/>
<evidence type="ECO:0000259" key="1">
    <source>
        <dbReference type="Pfam" id="PF13614"/>
    </source>
</evidence>